<evidence type="ECO:0000313" key="5">
    <source>
        <dbReference type="Proteomes" id="UP001231189"/>
    </source>
</evidence>
<evidence type="ECO:0000256" key="1">
    <source>
        <dbReference type="ARBA" id="ARBA00022448"/>
    </source>
</evidence>
<organism evidence="4 5">
    <name type="scientific">Lolium multiflorum</name>
    <name type="common">Italian ryegrass</name>
    <name type="synonym">Lolium perenne subsp. multiflorum</name>
    <dbReference type="NCBI Taxonomy" id="4521"/>
    <lineage>
        <taxon>Eukaryota</taxon>
        <taxon>Viridiplantae</taxon>
        <taxon>Streptophyta</taxon>
        <taxon>Embryophyta</taxon>
        <taxon>Tracheophyta</taxon>
        <taxon>Spermatophyta</taxon>
        <taxon>Magnoliopsida</taxon>
        <taxon>Liliopsida</taxon>
        <taxon>Poales</taxon>
        <taxon>Poaceae</taxon>
        <taxon>BOP clade</taxon>
        <taxon>Pooideae</taxon>
        <taxon>Poodae</taxon>
        <taxon>Poeae</taxon>
        <taxon>Poeae Chloroplast Group 2 (Poeae type)</taxon>
        <taxon>Loliodinae</taxon>
        <taxon>Loliinae</taxon>
        <taxon>Lolium</taxon>
    </lineage>
</organism>
<dbReference type="AlphaFoldDB" id="A0AAD8SLF0"/>
<evidence type="ECO:0000256" key="2">
    <source>
        <dbReference type="ARBA" id="ARBA00023121"/>
    </source>
</evidence>
<dbReference type="InterPro" id="IPR033872">
    <property type="entry name" value="nsLTP2"/>
</dbReference>
<protein>
    <recommendedName>
        <fullName evidence="6">Bifunctional inhibitor/plant lipid transfer protein/seed storage helical domain-containing protein</fullName>
    </recommendedName>
</protein>
<dbReference type="EMBL" id="JAUUTY010000004">
    <property type="protein sequence ID" value="KAK1653769.1"/>
    <property type="molecule type" value="Genomic_DNA"/>
</dbReference>
<dbReference type="CDD" id="cd01959">
    <property type="entry name" value="nsLTP2"/>
    <property type="match status" value="1"/>
</dbReference>
<name>A0AAD8SLF0_LOLMU</name>
<dbReference type="GO" id="GO:0008289">
    <property type="term" value="F:lipid binding"/>
    <property type="evidence" value="ECO:0007669"/>
    <property type="project" value="UniProtKB-KW"/>
</dbReference>
<dbReference type="Proteomes" id="UP001231189">
    <property type="component" value="Unassembled WGS sequence"/>
</dbReference>
<evidence type="ECO:0008006" key="6">
    <source>
        <dbReference type="Google" id="ProtNLM"/>
    </source>
</evidence>
<keyword evidence="2" id="KW-0446">Lipid-binding</keyword>
<keyword evidence="1" id="KW-0813">Transport</keyword>
<sequence length="98" mass="9902">MAMRKKNPSVAVAALMLALVVLAAAPGGARAACDASQLAVCVSAITGGAPPTTVCCANLTAQQGCFCQYAKDPAYGSYIKSPNARKTLQSCHLAVPTC</sequence>
<gene>
    <name evidence="4" type="ORF">QYE76_071574</name>
</gene>
<evidence type="ECO:0000256" key="3">
    <source>
        <dbReference type="SAM" id="SignalP"/>
    </source>
</evidence>
<dbReference type="SUPFAM" id="SSF47699">
    <property type="entry name" value="Bifunctional inhibitor/lipid-transfer protein/seed storage 2S albumin"/>
    <property type="match status" value="1"/>
</dbReference>
<feature type="signal peptide" evidence="3">
    <location>
        <begin position="1"/>
        <end position="31"/>
    </location>
</feature>
<proteinExistence type="predicted"/>
<dbReference type="PANTHER" id="PTHR33214">
    <property type="entry name" value="BIFUNCTIONAL INHIBITOR/LIPID-TRANSFER PROTEIN/SEED STORAGE 2S ALBUMIN SUPERFAMILY PROTEIN"/>
    <property type="match status" value="1"/>
</dbReference>
<dbReference type="Gene3D" id="1.10.110.10">
    <property type="entry name" value="Plant lipid-transfer and hydrophobic proteins"/>
    <property type="match status" value="1"/>
</dbReference>
<dbReference type="PANTHER" id="PTHR33214:SF34">
    <property type="entry name" value="NON-SPECIFIC LIPID-TRANSFER PROTEIN 2"/>
    <property type="match status" value="1"/>
</dbReference>
<feature type="chain" id="PRO_5042050001" description="Bifunctional inhibitor/plant lipid transfer protein/seed storage helical domain-containing protein" evidence="3">
    <location>
        <begin position="32"/>
        <end position="98"/>
    </location>
</feature>
<reference evidence="4" key="1">
    <citation type="submission" date="2023-07" db="EMBL/GenBank/DDBJ databases">
        <title>A chromosome-level genome assembly of Lolium multiflorum.</title>
        <authorList>
            <person name="Chen Y."/>
            <person name="Copetti D."/>
            <person name="Kolliker R."/>
            <person name="Studer B."/>
        </authorList>
    </citation>
    <scope>NUCLEOTIDE SEQUENCE</scope>
    <source>
        <strain evidence="4">02402/16</strain>
        <tissue evidence="4">Leaf</tissue>
    </source>
</reference>
<evidence type="ECO:0000313" key="4">
    <source>
        <dbReference type="EMBL" id="KAK1653769.1"/>
    </source>
</evidence>
<keyword evidence="3" id="KW-0732">Signal</keyword>
<keyword evidence="5" id="KW-1185">Reference proteome</keyword>
<accession>A0AAD8SLF0</accession>
<comment type="caution">
    <text evidence="4">The sequence shown here is derived from an EMBL/GenBank/DDBJ whole genome shotgun (WGS) entry which is preliminary data.</text>
</comment>
<dbReference type="InterPro" id="IPR036312">
    <property type="entry name" value="Bifun_inhib/LTP/seed_sf"/>
</dbReference>
<dbReference type="GO" id="GO:0006869">
    <property type="term" value="P:lipid transport"/>
    <property type="evidence" value="ECO:0007669"/>
    <property type="project" value="InterPro"/>
</dbReference>